<dbReference type="InterPro" id="IPR036328">
    <property type="entry name" value="MliC_sf"/>
</dbReference>
<evidence type="ECO:0000313" key="3">
    <source>
        <dbReference type="EMBL" id="SNS58344.1"/>
    </source>
</evidence>
<protein>
    <recommendedName>
        <fullName evidence="5">Membrane-bound lysozyme-inhibitor of c-type lysozyme</fullName>
    </recommendedName>
</protein>
<dbReference type="OrthoDB" id="5297272at2"/>
<dbReference type="RefSeq" id="WP_089398885.1">
    <property type="nucleotide sequence ID" value="NZ_FZOT01000004.1"/>
</dbReference>
<dbReference type="AlphaFoldDB" id="A0A239FR29"/>
<dbReference type="EMBL" id="FZOT01000004">
    <property type="protein sequence ID" value="SNS58344.1"/>
    <property type="molecule type" value="Genomic_DNA"/>
</dbReference>
<evidence type="ECO:0008006" key="5">
    <source>
        <dbReference type="Google" id="ProtNLM"/>
    </source>
</evidence>
<keyword evidence="4" id="KW-1185">Reference proteome</keyword>
<feature type="region of interest" description="Disordered" evidence="1">
    <location>
        <begin position="25"/>
        <end position="70"/>
    </location>
</feature>
<feature type="signal peptide" evidence="2">
    <location>
        <begin position="1"/>
        <end position="23"/>
    </location>
</feature>
<accession>A0A239FR29</accession>
<evidence type="ECO:0000313" key="4">
    <source>
        <dbReference type="Proteomes" id="UP000198284"/>
    </source>
</evidence>
<evidence type="ECO:0000256" key="2">
    <source>
        <dbReference type="SAM" id="SignalP"/>
    </source>
</evidence>
<keyword evidence="2" id="KW-0732">Signal</keyword>
<dbReference type="Gene3D" id="2.40.128.200">
    <property type="match status" value="1"/>
</dbReference>
<proteinExistence type="predicted"/>
<feature type="compositionally biased region" description="Basic residues" evidence="1">
    <location>
        <begin position="29"/>
        <end position="40"/>
    </location>
</feature>
<name>A0A239FR29_9BURK</name>
<reference evidence="3 4" key="1">
    <citation type="submission" date="2017-06" db="EMBL/GenBank/DDBJ databases">
        <authorList>
            <person name="Kim H.J."/>
            <person name="Triplett B.A."/>
        </authorList>
    </citation>
    <scope>NUCLEOTIDE SEQUENCE [LARGE SCALE GENOMIC DNA]</scope>
    <source>
        <strain evidence="3 4">U15</strain>
    </source>
</reference>
<evidence type="ECO:0000256" key="1">
    <source>
        <dbReference type="SAM" id="MobiDB-lite"/>
    </source>
</evidence>
<dbReference type="Proteomes" id="UP000198284">
    <property type="component" value="Unassembled WGS sequence"/>
</dbReference>
<feature type="chain" id="PRO_5013394360" description="Membrane-bound lysozyme-inhibitor of c-type lysozyme" evidence="2">
    <location>
        <begin position="24"/>
        <end position="156"/>
    </location>
</feature>
<organism evidence="3 4">
    <name type="scientific">Noviherbaspirillum humi</name>
    <dbReference type="NCBI Taxonomy" id="1688639"/>
    <lineage>
        <taxon>Bacteria</taxon>
        <taxon>Pseudomonadati</taxon>
        <taxon>Pseudomonadota</taxon>
        <taxon>Betaproteobacteria</taxon>
        <taxon>Burkholderiales</taxon>
        <taxon>Oxalobacteraceae</taxon>
        <taxon>Noviherbaspirillum</taxon>
    </lineage>
</organism>
<gene>
    <name evidence="3" type="ORF">SAMN06265795_10422</name>
</gene>
<sequence length="156" mass="17198">MKFLATLVALTASLAVTALPAHAEDAHAHPAKKTVKKAPAKKQAQPKHEQSAAVDEDDREPDVSTSTHAEYQCELGNKVSVYKNDTDDQHIALRWKKQLLRLTRVETTTGANRFENRKNGLVWIDIPAKAMLLDSKKGAQLANECKHPEPVKTAAQ</sequence>